<dbReference type="Proteomes" id="UP000609651">
    <property type="component" value="Unassembled WGS sequence"/>
</dbReference>
<keyword evidence="3" id="KW-0479">Metal-binding</keyword>
<dbReference type="PANTHER" id="PTHR45953:SF1">
    <property type="entry name" value="IDURONATE 2-SULFATASE"/>
    <property type="match status" value="1"/>
</dbReference>
<dbReference type="CDD" id="cd16030">
    <property type="entry name" value="iduronate-2-sulfatase"/>
    <property type="match status" value="1"/>
</dbReference>
<organism evidence="10 11">
    <name type="scientific">Alienimonas chondri</name>
    <dbReference type="NCBI Taxonomy" id="2681879"/>
    <lineage>
        <taxon>Bacteria</taxon>
        <taxon>Pseudomonadati</taxon>
        <taxon>Planctomycetota</taxon>
        <taxon>Planctomycetia</taxon>
        <taxon>Planctomycetales</taxon>
        <taxon>Planctomycetaceae</taxon>
        <taxon>Alienimonas</taxon>
    </lineage>
</organism>
<feature type="region of interest" description="Disordered" evidence="7">
    <location>
        <begin position="132"/>
        <end position="155"/>
    </location>
</feature>
<evidence type="ECO:0000256" key="4">
    <source>
        <dbReference type="ARBA" id="ARBA00022729"/>
    </source>
</evidence>
<dbReference type="Gene3D" id="3.40.720.10">
    <property type="entry name" value="Alkaline Phosphatase, subunit A"/>
    <property type="match status" value="1"/>
</dbReference>
<comment type="similarity">
    <text evidence="2">Belongs to the sulfatase family.</text>
</comment>
<evidence type="ECO:0000256" key="3">
    <source>
        <dbReference type="ARBA" id="ARBA00022723"/>
    </source>
</evidence>
<sequence>MSASRLIGLLVTATLFAAPAAAGERPNVLFIAIDDLRPELGCYGNDLVHSPNLDALAADGMRFDRAYCQQAICSPSRASLMTGKLPDEIGVVENTAYFRELNPNIVTLPQHFRSRGYETVYSGKIYHGTMTDEEHSWSRPASRKGIPRPQTPGGYAVPENQRTFFANRDRILAQYGRERSGGLIHGPAFEAGDVPDAAYIDGYNTEVAIQTLGELTDGDKPWFLGMGYVRPHLPFNCPKKYFELYDRAEIGLPTNAAPPTDGSALGLHASFELRTRHGIPKDGPIGEELSRDLIHAYLACTSYVDAQIGRLLAALDEAGVRENTIVVVWGDHGWHLGEMGVWGKATNYEIATRVPLIVWTPPGLVGNGAARGASTDALVELVDLYPTLCDLAGLSTPDGLAGTSFRPLLIDPDQRGKSVARSQFPSPALREWAANPLSPGMRETFFGPLITEVEAGVAEQHGDDWDRTLFESHVMGYSDRTDRYRLVRWVDRRTPNAAPLFVELYDHETDPAETTNVAPRFPDVVARLSDRPTAGGDGD</sequence>
<evidence type="ECO:0000256" key="1">
    <source>
        <dbReference type="ARBA" id="ARBA00001913"/>
    </source>
</evidence>
<reference evidence="10 11" key="1">
    <citation type="journal article" date="2020" name="Syst. Appl. Microbiol.">
        <title>Alienimonas chondri sp. nov., a novel planctomycete isolated from the biofilm of the red alga Chondrus crispus.</title>
        <authorList>
            <person name="Vitorino I."/>
            <person name="Albuquerque L."/>
            <person name="Wiegand S."/>
            <person name="Kallscheuer N."/>
            <person name="da Costa M.S."/>
            <person name="Lobo-da-Cunha A."/>
            <person name="Jogler C."/>
            <person name="Lage O.M."/>
        </authorList>
    </citation>
    <scope>NUCLEOTIDE SEQUENCE [LARGE SCALE GENOMIC DNA]</scope>
    <source>
        <strain evidence="10 11">LzC2</strain>
    </source>
</reference>
<dbReference type="InterPro" id="IPR035874">
    <property type="entry name" value="IDS"/>
</dbReference>
<accession>A0ABX1VE26</accession>
<evidence type="ECO:0000313" key="10">
    <source>
        <dbReference type="EMBL" id="NNJ26349.1"/>
    </source>
</evidence>
<keyword evidence="6" id="KW-0106">Calcium</keyword>
<comment type="cofactor">
    <cofactor evidence="1">
        <name>Ca(2+)</name>
        <dbReference type="ChEBI" id="CHEBI:29108"/>
    </cofactor>
</comment>
<feature type="chain" id="PRO_5045382317" description="Sulfatase N-terminal domain-containing protein" evidence="8">
    <location>
        <begin position="18"/>
        <end position="539"/>
    </location>
</feature>
<name>A0ABX1VE26_9PLAN</name>
<dbReference type="PROSITE" id="PS00523">
    <property type="entry name" value="SULFATASE_1"/>
    <property type="match status" value="1"/>
</dbReference>
<gene>
    <name evidence="10" type="ORF">LzC2_24320</name>
</gene>
<dbReference type="InterPro" id="IPR000917">
    <property type="entry name" value="Sulfatase_N"/>
</dbReference>
<dbReference type="InterPro" id="IPR017850">
    <property type="entry name" value="Alkaline_phosphatase_core_sf"/>
</dbReference>
<dbReference type="RefSeq" id="WP_171187294.1">
    <property type="nucleotide sequence ID" value="NZ_WTPX01000074.1"/>
</dbReference>
<comment type="caution">
    <text evidence="10">The sequence shown here is derived from an EMBL/GenBank/DDBJ whole genome shotgun (WGS) entry which is preliminary data.</text>
</comment>
<evidence type="ECO:0000256" key="7">
    <source>
        <dbReference type="SAM" id="MobiDB-lite"/>
    </source>
</evidence>
<evidence type="ECO:0000256" key="8">
    <source>
        <dbReference type="SAM" id="SignalP"/>
    </source>
</evidence>
<proteinExistence type="inferred from homology"/>
<feature type="signal peptide" evidence="8">
    <location>
        <begin position="1"/>
        <end position="17"/>
    </location>
</feature>
<feature type="domain" description="Sulfatase N-terminal" evidence="9">
    <location>
        <begin position="26"/>
        <end position="393"/>
    </location>
</feature>
<evidence type="ECO:0000259" key="9">
    <source>
        <dbReference type="Pfam" id="PF00884"/>
    </source>
</evidence>
<dbReference type="PROSITE" id="PS00149">
    <property type="entry name" value="SULFATASE_2"/>
    <property type="match status" value="1"/>
</dbReference>
<dbReference type="EMBL" id="WTPX01000074">
    <property type="protein sequence ID" value="NNJ26349.1"/>
    <property type="molecule type" value="Genomic_DNA"/>
</dbReference>
<evidence type="ECO:0000256" key="5">
    <source>
        <dbReference type="ARBA" id="ARBA00022801"/>
    </source>
</evidence>
<dbReference type="InterPro" id="IPR024607">
    <property type="entry name" value="Sulfatase_CS"/>
</dbReference>
<keyword evidence="4 8" id="KW-0732">Signal</keyword>
<dbReference type="PANTHER" id="PTHR45953">
    <property type="entry name" value="IDURONATE 2-SULFATASE"/>
    <property type="match status" value="1"/>
</dbReference>
<dbReference type="PROSITE" id="PS50276">
    <property type="entry name" value="PANCREATIC_HORMONE_2"/>
    <property type="match status" value="1"/>
</dbReference>
<keyword evidence="11" id="KW-1185">Reference proteome</keyword>
<dbReference type="SUPFAM" id="SSF53649">
    <property type="entry name" value="Alkaline phosphatase-like"/>
    <property type="match status" value="1"/>
</dbReference>
<keyword evidence="5" id="KW-0378">Hydrolase</keyword>
<evidence type="ECO:0000256" key="2">
    <source>
        <dbReference type="ARBA" id="ARBA00008779"/>
    </source>
</evidence>
<evidence type="ECO:0000256" key="6">
    <source>
        <dbReference type="ARBA" id="ARBA00022837"/>
    </source>
</evidence>
<dbReference type="Pfam" id="PF00884">
    <property type="entry name" value="Sulfatase"/>
    <property type="match status" value="1"/>
</dbReference>
<protein>
    <recommendedName>
        <fullName evidence="9">Sulfatase N-terminal domain-containing protein</fullName>
    </recommendedName>
</protein>
<evidence type="ECO:0000313" key="11">
    <source>
        <dbReference type="Proteomes" id="UP000609651"/>
    </source>
</evidence>